<feature type="region of interest" description="Disordered" evidence="1">
    <location>
        <begin position="102"/>
        <end position="122"/>
    </location>
</feature>
<gene>
    <name evidence="2" type="ORF">SAMN04488061_2895</name>
</gene>
<evidence type="ECO:0000256" key="1">
    <source>
        <dbReference type="SAM" id="MobiDB-lite"/>
    </source>
</evidence>
<name>A0A1H0SH47_9HYPH</name>
<comment type="caution">
    <text evidence="2">The sequence shown here is derived from an EMBL/GenBank/DDBJ whole genome shotgun (WGS) entry which is preliminary data.</text>
</comment>
<dbReference type="Proteomes" id="UP000198795">
    <property type="component" value="Unassembled WGS sequence"/>
</dbReference>
<evidence type="ECO:0000313" key="2">
    <source>
        <dbReference type="EMBL" id="SDP41063.1"/>
    </source>
</evidence>
<keyword evidence="3" id="KW-1185">Reference proteome</keyword>
<proteinExistence type="predicted"/>
<reference evidence="2 3" key="1">
    <citation type="submission" date="2016-10" db="EMBL/GenBank/DDBJ databases">
        <authorList>
            <person name="Varghese N."/>
            <person name="Submissions S."/>
        </authorList>
    </citation>
    <scope>NUCLEOTIDE SEQUENCE [LARGE SCALE GENOMIC DNA]</scope>
    <source>
        <strain evidence="2 3">CGMCC 1.6497</strain>
    </source>
</reference>
<sequence>MDSHLEVNTPSYRLVPAYLFGRAAGQFVRTSGVSKLGLWHLKCEPATATFVSGILDLAFFHGAVQAFPRYAIRKVLALTRWADDPTLVHALSTVIGSGQVMSQHRSMHRRNAEDAKEVKTAD</sequence>
<organism evidence="2 3">
    <name type="scientific">Filomicrobium insigne</name>
    <dbReference type="NCBI Taxonomy" id="418854"/>
    <lineage>
        <taxon>Bacteria</taxon>
        <taxon>Pseudomonadati</taxon>
        <taxon>Pseudomonadota</taxon>
        <taxon>Alphaproteobacteria</taxon>
        <taxon>Hyphomicrobiales</taxon>
        <taxon>Hyphomicrobiaceae</taxon>
        <taxon>Filomicrobium</taxon>
    </lineage>
</organism>
<evidence type="ECO:0000313" key="3">
    <source>
        <dbReference type="Proteomes" id="UP000198795"/>
    </source>
</evidence>
<dbReference type="EMBL" id="FNJC01000004">
    <property type="protein sequence ID" value="SDP41063.1"/>
    <property type="molecule type" value="Genomic_DNA"/>
</dbReference>
<accession>A0A1H0SH47</accession>
<feature type="compositionally biased region" description="Basic and acidic residues" evidence="1">
    <location>
        <begin position="110"/>
        <end position="122"/>
    </location>
</feature>
<protein>
    <submittedName>
        <fullName evidence="2">Uncharacterized protein</fullName>
    </submittedName>
</protein>